<keyword evidence="2 4" id="KW-0032">Aminotransferase</keyword>
<feature type="domain" description="Aminotransferase class I/classII large" evidence="5">
    <location>
        <begin position="28"/>
        <end position="380"/>
    </location>
</feature>
<dbReference type="RefSeq" id="WP_134754549.1">
    <property type="nucleotide sequence ID" value="NZ_MYFO02000005.1"/>
</dbReference>
<dbReference type="PANTHER" id="PTHR42832">
    <property type="entry name" value="AMINO ACID AMINOTRANSFERASE"/>
    <property type="match status" value="1"/>
</dbReference>
<keyword evidence="7" id="KW-1185">Reference proteome</keyword>
<dbReference type="PANTHER" id="PTHR42832:SF4">
    <property type="entry name" value="BLR3474 PROTEIN"/>
    <property type="match status" value="1"/>
</dbReference>
<dbReference type="AlphaFoldDB" id="A0A4Y8PY19"/>
<dbReference type="InterPro" id="IPR015421">
    <property type="entry name" value="PyrdxlP-dep_Trfase_major"/>
</dbReference>
<protein>
    <recommendedName>
        <fullName evidence="4">Aminotransferase</fullName>
        <ecNumber evidence="4">2.6.1.-</ecNumber>
    </recommendedName>
</protein>
<dbReference type="GO" id="GO:0030170">
    <property type="term" value="F:pyridoxal phosphate binding"/>
    <property type="evidence" value="ECO:0007669"/>
    <property type="project" value="InterPro"/>
</dbReference>
<evidence type="ECO:0000256" key="4">
    <source>
        <dbReference type="RuleBase" id="RU000481"/>
    </source>
</evidence>
<comment type="cofactor">
    <cofactor evidence="1 4">
        <name>pyridoxal 5'-phosphate</name>
        <dbReference type="ChEBI" id="CHEBI:597326"/>
    </cofactor>
</comment>
<dbReference type="InterPro" id="IPR004839">
    <property type="entry name" value="Aminotransferase_I/II_large"/>
</dbReference>
<sequence>MSRNDQSPPYISVQMMQLVQNARSQGLDVIDFTVGNPDLPPPRLLLDIVRDEIFQTANHRYPTGESSGTDEFRYAVAQRYQNVYGVELDPFREVIALNGSKEGAHYLSLTNIEPGDVVIVCEPGYSTYRYSAQIANAEIYSLSLSVDNGFLPDLASIPSSVLERTKLFYVNYPSNPLGATAPFDFYERLLDLAVKYGFCVCNDLAYGEIYYGANRPLSILNVPGAKEHAVEMNSLSKSFNVCGWRIGMLVGNAAVIAKVLAMKQNTDAGIFLPFQKAGAAALRLPVHALDDMRNTYRLRKEALVQGLRQTSFDVYDPEAGMFVWARVPQGSEAGYICEQLLTSCGIACIPGRAYGKSGDDYVRFSLSVPLEQIHIAMQRLNNLWKG</sequence>
<reference evidence="6 7" key="1">
    <citation type="submission" date="2017-03" db="EMBL/GenBank/DDBJ databases">
        <title>Isolation of Levoglucosan Utilizing Bacteria.</title>
        <authorList>
            <person name="Arya A.S."/>
        </authorList>
    </citation>
    <scope>NUCLEOTIDE SEQUENCE [LARGE SCALE GENOMIC DNA]</scope>
    <source>
        <strain evidence="6 7">MEC069</strain>
    </source>
</reference>
<evidence type="ECO:0000313" key="6">
    <source>
        <dbReference type="EMBL" id="TFE86094.1"/>
    </source>
</evidence>
<dbReference type="InterPro" id="IPR015424">
    <property type="entry name" value="PyrdxlP-dep_Trfase"/>
</dbReference>
<dbReference type="CDD" id="cd00609">
    <property type="entry name" value="AAT_like"/>
    <property type="match status" value="1"/>
</dbReference>
<proteinExistence type="inferred from homology"/>
<dbReference type="InterPro" id="IPR015422">
    <property type="entry name" value="PyrdxlP-dep_Trfase_small"/>
</dbReference>
<dbReference type="InterPro" id="IPR050881">
    <property type="entry name" value="LL-DAP_aminotransferase"/>
</dbReference>
<comment type="caution">
    <text evidence="6">The sequence shown here is derived from an EMBL/GenBank/DDBJ whole genome shotgun (WGS) entry which is preliminary data.</text>
</comment>
<dbReference type="GO" id="GO:0008483">
    <property type="term" value="F:transaminase activity"/>
    <property type="evidence" value="ECO:0007669"/>
    <property type="project" value="UniProtKB-KW"/>
</dbReference>
<gene>
    <name evidence="6" type="ORF">B5M42_15885</name>
</gene>
<dbReference type="SUPFAM" id="SSF53383">
    <property type="entry name" value="PLP-dependent transferases"/>
    <property type="match status" value="1"/>
</dbReference>
<evidence type="ECO:0000256" key="3">
    <source>
        <dbReference type="ARBA" id="ARBA00022679"/>
    </source>
</evidence>
<dbReference type="Gene3D" id="3.40.640.10">
    <property type="entry name" value="Type I PLP-dependent aspartate aminotransferase-like (Major domain)"/>
    <property type="match status" value="1"/>
</dbReference>
<dbReference type="EC" id="2.6.1.-" evidence="4"/>
<dbReference type="Pfam" id="PF00155">
    <property type="entry name" value="Aminotran_1_2"/>
    <property type="match status" value="1"/>
</dbReference>
<evidence type="ECO:0000313" key="7">
    <source>
        <dbReference type="Proteomes" id="UP000298246"/>
    </source>
</evidence>
<dbReference type="Gene3D" id="3.90.1150.10">
    <property type="entry name" value="Aspartate Aminotransferase, domain 1"/>
    <property type="match status" value="1"/>
</dbReference>
<accession>A0A4Y8PY19</accession>
<comment type="similarity">
    <text evidence="4">Belongs to the class-I pyridoxal-phosphate-dependent aminotransferase family.</text>
</comment>
<keyword evidence="3 4" id="KW-0808">Transferase</keyword>
<dbReference type="PROSITE" id="PS00105">
    <property type="entry name" value="AA_TRANSFER_CLASS_1"/>
    <property type="match status" value="1"/>
</dbReference>
<name>A0A4Y8PY19_9BACL</name>
<dbReference type="Proteomes" id="UP000298246">
    <property type="component" value="Unassembled WGS sequence"/>
</dbReference>
<organism evidence="6 7">
    <name type="scientific">Paenibacillus athensensis</name>
    <dbReference type="NCBI Taxonomy" id="1967502"/>
    <lineage>
        <taxon>Bacteria</taxon>
        <taxon>Bacillati</taxon>
        <taxon>Bacillota</taxon>
        <taxon>Bacilli</taxon>
        <taxon>Bacillales</taxon>
        <taxon>Paenibacillaceae</taxon>
        <taxon>Paenibacillus</taxon>
    </lineage>
</organism>
<evidence type="ECO:0000259" key="5">
    <source>
        <dbReference type="Pfam" id="PF00155"/>
    </source>
</evidence>
<dbReference type="OrthoDB" id="9813612at2"/>
<evidence type="ECO:0000256" key="1">
    <source>
        <dbReference type="ARBA" id="ARBA00001933"/>
    </source>
</evidence>
<dbReference type="EMBL" id="MYFO01000021">
    <property type="protein sequence ID" value="TFE86094.1"/>
    <property type="molecule type" value="Genomic_DNA"/>
</dbReference>
<dbReference type="InterPro" id="IPR004838">
    <property type="entry name" value="NHTrfase_class1_PyrdxlP-BS"/>
</dbReference>
<evidence type="ECO:0000256" key="2">
    <source>
        <dbReference type="ARBA" id="ARBA00022576"/>
    </source>
</evidence>